<dbReference type="EMBL" id="CP003360">
    <property type="protein sequence ID" value="AFM24067.1"/>
    <property type="molecule type" value="Genomic_DNA"/>
</dbReference>
<dbReference type="PATRIC" id="fig|706587.4.peg.1553"/>
<dbReference type="HOGENOM" id="CLU_1486796_0_0_7"/>
<dbReference type="InterPro" id="IPR052345">
    <property type="entry name" value="Rad_response_metalloprotease"/>
</dbReference>
<reference evidence="3" key="1">
    <citation type="submission" date="2012-06" db="EMBL/GenBank/DDBJ databases">
        <title>Complete sequence of chromosome of Desulfomonile tiedjei DSM 6799.</title>
        <authorList>
            <person name="Lucas S."/>
            <person name="Copeland A."/>
            <person name="Lapidus A."/>
            <person name="Glavina del Rio T."/>
            <person name="Dalin E."/>
            <person name="Tice H."/>
            <person name="Bruce D."/>
            <person name="Goodwin L."/>
            <person name="Pitluck S."/>
            <person name="Peters L."/>
            <person name="Ovchinnikova G."/>
            <person name="Zeytun A."/>
            <person name="Lu M."/>
            <person name="Kyrpides N."/>
            <person name="Mavromatis K."/>
            <person name="Ivanova N."/>
            <person name="Brettin T."/>
            <person name="Detter J.C."/>
            <person name="Han C."/>
            <person name="Larimer F."/>
            <person name="Land M."/>
            <person name="Hauser L."/>
            <person name="Markowitz V."/>
            <person name="Cheng J.-F."/>
            <person name="Hugenholtz P."/>
            <person name="Woyke T."/>
            <person name="Wu D."/>
            <person name="Spring S."/>
            <person name="Schroeder M."/>
            <person name="Brambilla E."/>
            <person name="Klenk H.-P."/>
            <person name="Eisen J.A."/>
        </authorList>
    </citation>
    <scope>NUCLEOTIDE SEQUENCE [LARGE SCALE GENOMIC DNA]</scope>
    <source>
        <strain evidence="3">ATCC 49306 / DSM 6799 / DCB-1</strain>
    </source>
</reference>
<gene>
    <name evidence="2" type="ordered locus">Desti_1354</name>
</gene>
<dbReference type="PANTHER" id="PTHR43236">
    <property type="entry name" value="ANTITOXIN HIGA1"/>
    <property type="match status" value="1"/>
</dbReference>
<dbReference type="InterPro" id="IPR010359">
    <property type="entry name" value="IrrE_HExxH"/>
</dbReference>
<evidence type="ECO:0000313" key="2">
    <source>
        <dbReference type="EMBL" id="AFM24067.1"/>
    </source>
</evidence>
<dbReference type="Gene3D" id="1.10.10.2910">
    <property type="match status" value="1"/>
</dbReference>
<proteinExistence type="predicted"/>
<evidence type="ECO:0000313" key="3">
    <source>
        <dbReference type="Proteomes" id="UP000006055"/>
    </source>
</evidence>
<evidence type="ECO:0000259" key="1">
    <source>
        <dbReference type="Pfam" id="PF06114"/>
    </source>
</evidence>
<dbReference type="Pfam" id="PF06114">
    <property type="entry name" value="Peptidase_M78"/>
    <property type="match status" value="1"/>
</dbReference>
<dbReference type="eggNOG" id="COG2856">
    <property type="taxonomic scope" value="Bacteria"/>
</dbReference>
<dbReference type="PANTHER" id="PTHR43236:SF1">
    <property type="entry name" value="BLL7220 PROTEIN"/>
    <property type="match status" value="1"/>
</dbReference>
<sequence length="181" mass="20580">MGKRVFYGGTYGDIEELTARLRDIVKKKMAGENPEFEKNHPGAREMLEWIVRRLGGRIRNLNPFEEAENGSGSLVVNSDRTFTIFLSPYTSILRDNFTIAHELGHYFLHYKDEGEETVVFNRYGSDVFEWEANRFAAALLMPKEEFKQAVQVFNGNLSAVAGHFEVSVAAADVRNGYIHNV</sequence>
<organism evidence="2 3">
    <name type="scientific">Desulfomonile tiedjei (strain ATCC 49306 / DSM 6799 / DCB-1)</name>
    <dbReference type="NCBI Taxonomy" id="706587"/>
    <lineage>
        <taxon>Bacteria</taxon>
        <taxon>Pseudomonadati</taxon>
        <taxon>Thermodesulfobacteriota</taxon>
        <taxon>Desulfomonilia</taxon>
        <taxon>Desulfomonilales</taxon>
        <taxon>Desulfomonilaceae</taxon>
        <taxon>Desulfomonile</taxon>
    </lineage>
</organism>
<name>I4C3C6_DESTA</name>
<dbReference type="AlphaFoldDB" id="I4C3C6"/>
<dbReference type="Proteomes" id="UP000006055">
    <property type="component" value="Chromosome"/>
</dbReference>
<keyword evidence="3" id="KW-1185">Reference proteome</keyword>
<accession>I4C3C6</accession>
<dbReference type="KEGG" id="dti:Desti_1354"/>
<feature type="domain" description="IrrE N-terminal-like" evidence="1">
    <location>
        <begin position="66"/>
        <end position="174"/>
    </location>
</feature>
<protein>
    <submittedName>
        <fullName evidence="2">Putative Zn peptidase</fullName>
    </submittedName>
</protein>